<evidence type="ECO:0000313" key="3">
    <source>
        <dbReference type="Proteomes" id="UP001549145"/>
    </source>
</evidence>
<evidence type="ECO:0000313" key="2">
    <source>
        <dbReference type="EMBL" id="MET3695026.1"/>
    </source>
</evidence>
<name>A0ABV2LE54_9HYPH</name>
<feature type="region of interest" description="Disordered" evidence="1">
    <location>
        <begin position="59"/>
        <end position="95"/>
    </location>
</feature>
<accession>A0ABV2LE54</accession>
<dbReference type="RefSeq" id="WP_238280665.1">
    <property type="nucleotide sequence ID" value="NZ_BPQL01000094.1"/>
</dbReference>
<dbReference type="EMBL" id="JBEPMM010000021">
    <property type="protein sequence ID" value="MET3695026.1"/>
    <property type="molecule type" value="Genomic_DNA"/>
</dbReference>
<reference evidence="2 3" key="1">
    <citation type="submission" date="2024-06" db="EMBL/GenBank/DDBJ databases">
        <title>Genomic Encyclopedia of Type Strains, Phase IV (KMG-IV): sequencing the most valuable type-strain genomes for metagenomic binning, comparative biology and taxonomic classification.</title>
        <authorList>
            <person name="Goeker M."/>
        </authorList>
    </citation>
    <scope>NUCLEOTIDE SEQUENCE [LARGE SCALE GENOMIC DNA]</scope>
    <source>
        <strain evidence="2 3">DSM 21331</strain>
    </source>
</reference>
<evidence type="ECO:0000256" key="1">
    <source>
        <dbReference type="SAM" id="MobiDB-lite"/>
    </source>
</evidence>
<feature type="region of interest" description="Disordered" evidence="1">
    <location>
        <begin position="1"/>
        <end position="25"/>
    </location>
</feature>
<organism evidence="2 3">
    <name type="scientific">Methylobacterium goesingense</name>
    <dbReference type="NCBI Taxonomy" id="243690"/>
    <lineage>
        <taxon>Bacteria</taxon>
        <taxon>Pseudomonadati</taxon>
        <taxon>Pseudomonadota</taxon>
        <taxon>Alphaproteobacteria</taxon>
        <taxon>Hyphomicrobiales</taxon>
        <taxon>Methylobacteriaceae</taxon>
        <taxon>Methylobacterium</taxon>
    </lineage>
</organism>
<comment type="caution">
    <text evidence="2">The sequence shown here is derived from an EMBL/GenBank/DDBJ whole genome shotgun (WGS) entry which is preliminary data.</text>
</comment>
<proteinExistence type="predicted"/>
<gene>
    <name evidence="2" type="ORF">ABID43_004591</name>
</gene>
<keyword evidence="3" id="KW-1185">Reference proteome</keyword>
<protein>
    <submittedName>
        <fullName evidence="2">Uncharacterized protein</fullName>
    </submittedName>
</protein>
<sequence>MAPPSLAETERDAAPAPGLAESAEPRRILPSLIVWEPPQPEPEPEAPYEAPLPRVRRIVPSLGSDGAPRRRGRPRKVVPEGEPIAAAPSVPAPPRLEPLKLARTVSAALVRPQRVARPEVAALPRAERWKRRLPRACW</sequence>
<dbReference type="Proteomes" id="UP001549145">
    <property type="component" value="Unassembled WGS sequence"/>
</dbReference>